<gene>
    <name evidence="9" type="ORF">ACFQRG_16360</name>
</gene>
<dbReference type="EMBL" id="JBHTCO010000020">
    <property type="protein sequence ID" value="MFC7394530.1"/>
    <property type="molecule type" value="Genomic_DNA"/>
</dbReference>
<evidence type="ECO:0000256" key="2">
    <source>
        <dbReference type="ARBA" id="ARBA00022448"/>
    </source>
</evidence>
<evidence type="ECO:0000259" key="8">
    <source>
        <dbReference type="PROSITE" id="PS50850"/>
    </source>
</evidence>
<dbReference type="InterPro" id="IPR036259">
    <property type="entry name" value="MFS_trans_sf"/>
</dbReference>
<organism evidence="9 10">
    <name type="scientific">Scopulibacillus cellulosilyticus</name>
    <dbReference type="NCBI Taxonomy" id="2665665"/>
    <lineage>
        <taxon>Bacteria</taxon>
        <taxon>Bacillati</taxon>
        <taxon>Bacillota</taxon>
        <taxon>Bacilli</taxon>
        <taxon>Bacillales</taxon>
        <taxon>Sporolactobacillaceae</taxon>
        <taxon>Scopulibacillus</taxon>
    </lineage>
</organism>
<dbReference type="RefSeq" id="WP_380967978.1">
    <property type="nucleotide sequence ID" value="NZ_JBHTCO010000020.1"/>
</dbReference>
<evidence type="ECO:0000256" key="3">
    <source>
        <dbReference type="ARBA" id="ARBA00022475"/>
    </source>
</evidence>
<keyword evidence="5 7" id="KW-1133">Transmembrane helix</keyword>
<evidence type="ECO:0000313" key="9">
    <source>
        <dbReference type="EMBL" id="MFC7394530.1"/>
    </source>
</evidence>
<feature type="transmembrane region" description="Helical" evidence="7">
    <location>
        <begin position="326"/>
        <end position="344"/>
    </location>
</feature>
<dbReference type="PIRSF" id="PIRSF002808">
    <property type="entry name" value="Hexose_phosphate_transp"/>
    <property type="match status" value="1"/>
</dbReference>
<feature type="transmembrane region" description="Helical" evidence="7">
    <location>
        <begin position="146"/>
        <end position="166"/>
    </location>
</feature>
<feature type="transmembrane region" description="Helical" evidence="7">
    <location>
        <begin position="82"/>
        <end position="101"/>
    </location>
</feature>
<evidence type="ECO:0000256" key="7">
    <source>
        <dbReference type="SAM" id="Phobius"/>
    </source>
</evidence>
<dbReference type="Gene3D" id="1.20.1250.20">
    <property type="entry name" value="MFS general substrate transporter like domains"/>
    <property type="match status" value="2"/>
</dbReference>
<dbReference type="Pfam" id="PF07690">
    <property type="entry name" value="MFS_1"/>
    <property type="match status" value="1"/>
</dbReference>
<dbReference type="InterPro" id="IPR050382">
    <property type="entry name" value="MFS_Na/Anion_cotransporter"/>
</dbReference>
<feature type="transmembrane region" description="Helical" evidence="7">
    <location>
        <begin position="389"/>
        <end position="409"/>
    </location>
</feature>
<dbReference type="Proteomes" id="UP001596505">
    <property type="component" value="Unassembled WGS sequence"/>
</dbReference>
<dbReference type="PANTHER" id="PTHR11662">
    <property type="entry name" value="SOLUTE CARRIER FAMILY 17"/>
    <property type="match status" value="1"/>
</dbReference>
<dbReference type="PROSITE" id="PS50850">
    <property type="entry name" value="MFS"/>
    <property type="match status" value="1"/>
</dbReference>
<keyword evidence="6 7" id="KW-0472">Membrane</keyword>
<proteinExistence type="predicted"/>
<reference evidence="10" key="1">
    <citation type="journal article" date="2019" name="Int. J. Syst. Evol. Microbiol.">
        <title>The Global Catalogue of Microorganisms (GCM) 10K type strain sequencing project: providing services to taxonomists for standard genome sequencing and annotation.</title>
        <authorList>
            <consortium name="The Broad Institute Genomics Platform"/>
            <consortium name="The Broad Institute Genome Sequencing Center for Infectious Disease"/>
            <person name="Wu L."/>
            <person name="Ma J."/>
        </authorList>
    </citation>
    <scope>NUCLEOTIDE SEQUENCE [LARGE SCALE GENOMIC DNA]</scope>
    <source>
        <strain evidence="10">CGMCC 1.16305</strain>
    </source>
</reference>
<evidence type="ECO:0000313" key="10">
    <source>
        <dbReference type="Proteomes" id="UP001596505"/>
    </source>
</evidence>
<keyword evidence="10" id="KW-1185">Reference proteome</keyword>
<feature type="transmembrane region" description="Helical" evidence="7">
    <location>
        <begin position="356"/>
        <end position="383"/>
    </location>
</feature>
<evidence type="ECO:0000256" key="1">
    <source>
        <dbReference type="ARBA" id="ARBA00004651"/>
    </source>
</evidence>
<dbReference type="SUPFAM" id="SSF103473">
    <property type="entry name" value="MFS general substrate transporter"/>
    <property type="match status" value="1"/>
</dbReference>
<keyword evidence="4 7" id="KW-0812">Transmembrane</keyword>
<feature type="transmembrane region" description="Helical" evidence="7">
    <location>
        <begin position="267"/>
        <end position="290"/>
    </location>
</feature>
<evidence type="ECO:0000256" key="4">
    <source>
        <dbReference type="ARBA" id="ARBA00022692"/>
    </source>
</evidence>
<keyword evidence="3" id="KW-1003">Cell membrane</keyword>
<feature type="transmembrane region" description="Helical" evidence="7">
    <location>
        <begin position="233"/>
        <end position="255"/>
    </location>
</feature>
<dbReference type="InterPro" id="IPR020846">
    <property type="entry name" value="MFS_dom"/>
</dbReference>
<dbReference type="PANTHER" id="PTHR11662:SF399">
    <property type="entry name" value="FI19708P1-RELATED"/>
    <property type="match status" value="1"/>
</dbReference>
<feature type="domain" description="Major facilitator superfamily (MFS) profile" evidence="8">
    <location>
        <begin position="16"/>
        <end position="413"/>
    </location>
</feature>
<comment type="subcellular location">
    <subcellularLocation>
        <location evidence="1">Cell membrane</location>
        <topology evidence="1">Multi-pass membrane protein</topology>
    </subcellularLocation>
</comment>
<accession>A0ABW2Q394</accession>
<protein>
    <submittedName>
        <fullName evidence="9">MFS transporter</fullName>
    </submittedName>
</protein>
<dbReference type="InterPro" id="IPR000849">
    <property type="entry name" value="Sugar_P_transporter"/>
</dbReference>
<keyword evidence="2" id="KW-0813">Transport</keyword>
<feature type="transmembrane region" description="Helical" evidence="7">
    <location>
        <begin position="54"/>
        <end position="73"/>
    </location>
</feature>
<feature type="transmembrane region" description="Helical" evidence="7">
    <location>
        <begin position="302"/>
        <end position="320"/>
    </location>
</feature>
<comment type="caution">
    <text evidence="9">The sequence shown here is derived from an EMBL/GenBank/DDBJ whole genome shotgun (WGS) entry which is preliminary data.</text>
</comment>
<name>A0ABW2Q394_9BACL</name>
<dbReference type="CDD" id="cd17319">
    <property type="entry name" value="MFS_ExuT_GudP_like"/>
    <property type="match status" value="1"/>
</dbReference>
<evidence type="ECO:0000256" key="6">
    <source>
        <dbReference type="ARBA" id="ARBA00023136"/>
    </source>
</evidence>
<dbReference type="InterPro" id="IPR011701">
    <property type="entry name" value="MFS"/>
</dbReference>
<feature type="transmembrane region" description="Helical" evidence="7">
    <location>
        <begin position="172"/>
        <end position="190"/>
    </location>
</feature>
<sequence>MTANTAKIVKKMTVTTVVILFFAWFIDYLDRSIVSIALPYIGKEFHLNKVEQGLILSVFSFSYAVVQIPSGFLTDRFGSKKVMTFALVSWSIFTALTGAAFNYLSLLIVRVFFGIFQGIFPAAAYKCITERTSEKTRSTANGFTMASNSVGIAFAPLIIAPAILFIGWHHVFYYVAGVGIIIAVLIWFLLPRPLTSQELLSADENDDSLHKNAAANKESTSSISTSDLFKSGVMWWLFFMFFGYDVIVTGLGSWVPSFLITEKHIHLVNAGLLMSISPFVSIIATILGGLMFDRFHGRHRKIFIPSSILAMIFLISMISVKSAGMFILFLTLSSFFMTLCYMPILGLPMRFLPTEIVGVGSSIVNMGGKVAGILTPTIMGFLIQTISYQAGFAFLAFGALLVAFSSFFIPQTQQSFQNLILKRNYKEQKGLEAPPVK</sequence>
<evidence type="ECO:0000256" key="5">
    <source>
        <dbReference type="ARBA" id="ARBA00022989"/>
    </source>
</evidence>